<dbReference type="Proteomes" id="UP000297729">
    <property type="component" value="Unassembled WGS sequence"/>
</dbReference>
<organism evidence="11 12">
    <name type="scientific">Duganella callida</name>
    <dbReference type="NCBI Taxonomy" id="2561932"/>
    <lineage>
        <taxon>Bacteria</taxon>
        <taxon>Pseudomonadati</taxon>
        <taxon>Pseudomonadota</taxon>
        <taxon>Betaproteobacteria</taxon>
        <taxon>Burkholderiales</taxon>
        <taxon>Oxalobacteraceae</taxon>
        <taxon>Telluria group</taxon>
        <taxon>Duganella</taxon>
    </lineage>
</organism>
<gene>
    <name evidence="11" type="ORF">E4L98_06820</name>
</gene>
<feature type="transmembrane region" description="Helical" evidence="8">
    <location>
        <begin position="275"/>
        <end position="299"/>
    </location>
</feature>
<proteinExistence type="inferred from homology"/>
<keyword evidence="4" id="KW-1003">Cell membrane</keyword>
<evidence type="ECO:0000256" key="2">
    <source>
        <dbReference type="ARBA" id="ARBA00005236"/>
    </source>
</evidence>
<feature type="transmembrane region" description="Helical" evidence="8">
    <location>
        <begin position="384"/>
        <end position="406"/>
    </location>
</feature>
<feature type="transmembrane region" description="Helical" evidence="8">
    <location>
        <begin position="320"/>
        <end position="347"/>
    </location>
</feature>
<comment type="subcellular location">
    <subcellularLocation>
        <location evidence="1">Cell membrane</location>
        <topology evidence="1">Multi-pass membrane protein</topology>
    </subcellularLocation>
</comment>
<evidence type="ECO:0000256" key="4">
    <source>
        <dbReference type="ARBA" id="ARBA00022475"/>
    </source>
</evidence>
<feature type="domain" description="MacB-like periplasmic core" evidence="10">
    <location>
        <begin position="31"/>
        <end position="247"/>
    </location>
</feature>
<name>A0A4Y9SL93_9BURK</name>
<comment type="similarity">
    <text evidence="2">Belongs to the ABC-4 integral membrane protein family. LolC/E subfamily.</text>
</comment>
<evidence type="ECO:0000256" key="7">
    <source>
        <dbReference type="ARBA" id="ARBA00023136"/>
    </source>
</evidence>
<dbReference type="PANTHER" id="PTHR30489:SF0">
    <property type="entry name" value="LIPOPROTEIN-RELEASING SYSTEM TRANSMEMBRANE PROTEIN LOLE"/>
    <property type="match status" value="1"/>
</dbReference>
<evidence type="ECO:0000313" key="11">
    <source>
        <dbReference type="EMBL" id="TFW27430.1"/>
    </source>
</evidence>
<feature type="transmembrane region" description="Helical" evidence="8">
    <location>
        <begin position="26"/>
        <end position="52"/>
    </location>
</feature>
<dbReference type="InterPro" id="IPR011925">
    <property type="entry name" value="LolCE_TM"/>
</dbReference>
<evidence type="ECO:0000259" key="10">
    <source>
        <dbReference type="Pfam" id="PF12704"/>
    </source>
</evidence>
<dbReference type="InterPro" id="IPR051447">
    <property type="entry name" value="Lipoprotein-release_system"/>
</dbReference>
<evidence type="ECO:0000256" key="6">
    <source>
        <dbReference type="ARBA" id="ARBA00022989"/>
    </source>
</evidence>
<sequence length="418" mass="45305">MMAFPYEWQIGVRYLRAGRRSGRNSFISFISAVSIAGVGLGVAALIVVLSVMNGFQRDVGARMVSILSHIEVYDARGVLPDWQATAADAARNPAVQAAAPFVELAGMLLQEDGMKPAILRGILPEQESRVSEFMQGKNAAALAALKPGENQIVLGVELAKALKVKTGDNVIVALPSQESSLRSVMPQTRRFKVAGTFEVGHFEFDSSLAFIHLRDGEDLLHIDRPIGLRLRIADANQAPRVARELKNSMNGNYLVRDWTQRNSTWFAALQSQKHMMFIILTLIVAVAAFNVVAMLVMSVTDKRADIAILRTLGASPRSVMKIFVVQGLLSGLLGVAAGALAGVLIAWQLPAIVSGVESVLGIHLLDKNIYFISTVPSQLQTSDVLSVIGVAVALSFLSTLYPSWWATRTNPAEALRYE</sequence>
<feature type="domain" description="ABC3 transporter permease C-terminal" evidence="9">
    <location>
        <begin position="277"/>
        <end position="411"/>
    </location>
</feature>
<dbReference type="GO" id="GO:0044874">
    <property type="term" value="P:lipoprotein localization to outer membrane"/>
    <property type="evidence" value="ECO:0007669"/>
    <property type="project" value="TreeGrafter"/>
</dbReference>
<keyword evidence="12" id="KW-1185">Reference proteome</keyword>
<dbReference type="RefSeq" id="WP_135200812.1">
    <property type="nucleotide sequence ID" value="NZ_SPVG01000070.1"/>
</dbReference>
<keyword evidence="7 8" id="KW-0472">Membrane</keyword>
<keyword evidence="11" id="KW-0449">Lipoprotein</keyword>
<dbReference type="OrthoDB" id="9809768at2"/>
<evidence type="ECO:0000256" key="1">
    <source>
        <dbReference type="ARBA" id="ARBA00004651"/>
    </source>
</evidence>
<keyword evidence="3" id="KW-0813">Transport</keyword>
<dbReference type="AlphaFoldDB" id="A0A4Y9SL93"/>
<dbReference type="EMBL" id="SPVG01000070">
    <property type="protein sequence ID" value="TFW27430.1"/>
    <property type="molecule type" value="Genomic_DNA"/>
</dbReference>
<evidence type="ECO:0000256" key="8">
    <source>
        <dbReference type="SAM" id="Phobius"/>
    </source>
</evidence>
<accession>A0A4Y9SL93</accession>
<dbReference type="InterPro" id="IPR003838">
    <property type="entry name" value="ABC3_permease_C"/>
</dbReference>
<evidence type="ECO:0000313" key="12">
    <source>
        <dbReference type="Proteomes" id="UP000297729"/>
    </source>
</evidence>
<dbReference type="PANTHER" id="PTHR30489">
    <property type="entry name" value="LIPOPROTEIN-RELEASING SYSTEM TRANSMEMBRANE PROTEIN LOLE"/>
    <property type="match status" value="1"/>
</dbReference>
<dbReference type="GO" id="GO:0042953">
    <property type="term" value="P:lipoprotein transport"/>
    <property type="evidence" value="ECO:0007669"/>
    <property type="project" value="InterPro"/>
</dbReference>
<evidence type="ECO:0000259" key="9">
    <source>
        <dbReference type="Pfam" id="PF02687"/>
    </source>
</evidence>
<keyword evidence="5 8" id="KW-0812">Transmembrane</keyword>
<dbReference type="Pfam" id="PF12704">
    <property type="entry name" value="MacB_PCD"/>
    <property type="match status" value="1"/>
</dbReference>
<evidence type="ECO:0000256" key="5">
    <source>
        <dbReference type="ARBA" id="ARBA00022692"/>
    </source>
</evidence>
<comment type="caution">
    <text evidence="11">The sequence shown here is derived from an EMBL/GenBank/DDBJ whole genome shotgun (WGS) entry which is preliminary data.</text>
</comment>
<dbReference type="NCBIfam" id="TIGR02212">
    <property type="entry name" value="lolCE"/>
    <property type="match status" value="1"/>
</dbReference>
<dbReference type="InterPro" id="IPR025857">
    <property type="entry name" value="MacB_PCD"/>
</dbReference>
<evidence type="ECO:0000256" key="3">
    <source>
        <dbReference type="ARBA" id="ARBA00022448"/>
    </source>
</evidence>
<reference evidence="11 12" key="1">
    <citation type="submission" date="2019-03" db="EMBL/GenBank/DDBJ databases">
        <title>Draft Genome Sequence of Duganella callidus sp. nov., a Novel Duganella Species Isolated from Cultivated Soil.</title>
        <authorList>
            <person name="Raths R."/>
            <person name="Peta V."/>
            <person name="Bucking H."/>
        </authorList>
    </citation>
    <scope>NUCLEOTIDE SEQUENCE [LARGE SCALE GENOMIC DNA]</scope>
    <source>
        <strain evidence="11 12">DN04</strain>
    </source>
</reference>
<protein>
    <submittedName>
        <fullName evidence="11">Lipoprotein-releasing ABC transporter permease subunit</fullName>
    </submittedName>
</protein>
<dbReference type="GO" id="GO:0098797">
    <property type="term" value="C:plasma membrane protein complex"/>
    <property type="evidence" value="ECO:0007669"/>
    <property type="project" value="TreeGrafter"/>
</dbReference>
<dbReference type="Pfam" id="PF02687">
    <property type="entry name" value="FtsX"/>
    <property type="match status" value="1"/>
</dbReference>
<keyword evidence="6 8" id="KW-1133">Transmembrane helix</keyword>